<feature type="region of interest" description="Disordered" evidence="1">
    <location>
        <begin position="1014"/>
        <end position="1034"/>
    </location>
</feature>
<accession>A0A1Y2I3L6</accession>
<protein>
    <submittedName>
        <fullName evidence="3">Armadillo-type protein</fullName>
    </submittedName>
</protein>
<dbReference type="InterPro" id="IPR058033">
    <property type="entry name" value="ARM_TBCD_2nd"/>
</dbReference>
<evidence type="ECO:0000313" key="4">
    <source>
        <dbReference type="Proteomes" id="UP000193411"/>
    </source>
</evidence>
<organism evidence="3 4">
    <name type="scientific">Catenaria anguillulae PL171</name>
    <dbReference type="NCBI Taxonomy" id="765915"/>
    <lineage>
        <taxon>Eukaryota</taxon>
        <taxon>Fungi</taxon>
        <taxon>Fungi incertae sedis</taxon>
        <taxon>Blastocladiomycota</taxon>
        <taxon>Blastocladiomycetes</taxon>
        <taxon>Blastocladiales</taxon>
        <taxon>Catenariaceae</taxon>
        <taxon>Catenaria</taxon>
    </lineage>
</organism>
<evidence type="ECO:0000259" key="2">
    <source>
        <dbReference type="Pfam" id="PF25767"/>
    </source>
</evidence>
<dbReference type="Gene3D" id="1.25.10.10">
    <property type="entry name" value="Leucine-rich Repeat Variant"/>
    <property type="match status" value="1"/>
</dbReference>
<sequence length="1034" mass="112458">MNHPGFDLDAAIAADAAAYAANHPDKAAAHAADNPDADGAGGLNDNLRLEAQLIDAAQTQTPNDLSNQVHQQMYLAYLPLNTIIAKYQAQPQLMDSHLTLLISPIMHFIRTRHFNQPTPPSSRRQLSDLEGLLALLAQVDRTQPHFWPVRYILLLWMSFVTMLPFQITRLGIGSGAQAMAFLGHTGKERDAAAMLVGRLVSRVDVAHEEVPKLMEWADQTLDASPNVFSATGVLQTLCAVLKFTDRALLLPHTSLLISFLRFIDAPFIQRNTLLRKLLVKYATRVALVMLRNRVPTWRYDRGSRSLQANILRTGATDASTTNAGNTVEQQQLQVEELVPESTELIVDVLLNGLRDKDTIVRWSAAKGVGRLTSRLPHVLAQDVIDAILDLFNENVLPDARKPSGVSIEGVSEHTWHGACLSVAELARRGLLLPASLPSAITWVSLALTFDHRRGAHSVGASVRDAACYVCWAFARAYAPGVMRPYVHLLAPMLVTAALYDREIHVRRAASAAFQENVGRQGIFPHGIDIVTAADFFTVGNRHTAYLVAARTVVGFDEYHECCVEYLMTNCVAHWDVNVRRVAAEGIPHITSSDLFPRHGSILTLASILHAHPAALSPTLQSRLERALRAIKPTYLSGFGLVAYFTGILESSLERKEPSMHSAARDAAAAIVSRWVGKTRGTRDVAELNARRGYSLALGALDMLSVDVAANVLDAVVKHVATASGKVLADAEAKKNAVQSKRAQGGSGDAEDNVVGAAVGMLVDALDDYTTTTHGDVGSWVRIAGMLALAQVIEAPGVHVGSWRHQRGRCWMCAPGVSKIDRVREVAGSSSDRGCGCGRPCVARVKPVDWVNAPDVFPVLAPLLKLPAASQVLMDAIEAMEQDELAAFAEARWLACWASIGKRIGDVPALNALDILYANQALMFVEEDVHERLLVAVREETEYVRKNVVKILTGFKVYVGGLAGVASTRHWAMRYLCHQLTQGGGQPVESKQLEDMLEILTTVDCSRGTTKLMDQFGGRQGEVPGGPLPDAQEEA</sequence>
<evidence type="ECO:0000313" key="3">
    <source>
        <dbReference type="EMBL" id="ORZ40814.1"/>
    </source>
</evidence>
<dbReference type="OrthoDB" id="10253476at2759"/>
<dbReference type="Pfam" id="PF25767">
    <property type="entry name" value="ARM_TBCD_2nd"/>
    <property type="match status" value="1"/>
</dbReference>
<dbReference type="GO" id="GO:0007021">
    <property type="term" value="P:tubulin complex assembly"/>
    <property type="evidence" value="ECO:0007669"/>
    <property type="project" value="InterPro"/>
</dbReference>
<reference evidence="3 4" key="1">
    <citation type="submission" date="2016-07" db="EMBL/GenBank/DDBJ databases">
        <title>Pervasive Adenine N6-methylation of Active Genes in Fungi.</title>
        <authorList>
            <consortium name="DOE Joint Genome Institute"/>
            <person name="Mondo S.J."/>
            <person name="Dannebaum R.O."/>
            <person name="Kuo R.C."/>
            <person name="Labutti K."/>
            <person name="Haridas S."/>
            <person name="Kuo A."/>
            <person name="Salamov A."/>
            <person name="Ahrendt S.R."/>
            <person name="Lipzen A."/>
            <person name="Sullivan W."/>
            <person name="Andreopoulos W.B."/>
            <person name="Clum A."/>
            <person name="Lindquist E."/>
            <person name="Daum C."/>
            <person name="Ramamoorthy G.K."/>
            <person name="Gryganskyi A."/>
            <person name="Culley D."/>
            <person name="Magnuson J.K."/>
            <person name="James T.Y."/>
            <person name="O'Malley M.A."/>
            <person name="Stajich J.E."/>
            <person name="Spatafora J.W."/>
            <person name="Visel A."/>
            <person name="Grigoriev I.V."/>
        </authorList>
    </citation>
    <scope>NUCLEOTIDE SEQUENCE [LARGE SCALE GENOMIC DNA]</scope>
    <source>
        <strain evidence="3 4">PL171</strain>
    </source>
</reference>
<comment type="caution">
    <text evidence="3">The sequence shown here is derived from an EMBL/GenBank/DDBJ whole genome shotgun (WGS) entry which is preliminary data.</text>
</comment>
<dbReference type="SUPFAM" id="SSF48371">
    <property type="entry name" value="ARM repeat"/>
    <property type="match status" value="1"/>
</dbReference>
<evidence type="ECO:0000256" key="1">
    <source>
        <dbReference type="SAM" id="MobiDB-lite"/>
    </source>
</evidence>
<feature type="domain" description="Tubulin-folding cofactor D ARM repeats" evidence="2">
    <location>
        <begin position="273"/>
        <end position="527"/>
    </location>
</feature>
<dbReference type="STRING" id="765915.A0A1Y2I3L6"/>
<dbReference type="InterPro" id="IPR011989">
    <property type="entry name" value="ARM-like"/>
</dbReference>
<name>A0A1Y2I3L6_9FUNG</name>
<dbReference type="PANTHER" id="PTHR12658:SF0">
    <property type="entry name" value="TUBULIN-SPECIFIC CHAPERONE D"/>
    <property type="match status" value="1"/>
</dbReference>
<proteinExistence type="predicted"/>
<dbReference type="PANTHER" id="PTHR12658">
    <property type="entry name" value="BETA-TUBULIN COFACTOR D"/>
    <property type="match status" value="1"/>
</dbReference>
<dbReference type="EMBL" id="MCFL01000002">
    <property type="protein sequence ID" value="ORZ40814.1"/>
    <property type="molecule type" value="Genomic_DNA"/>
</dbReference>
<dbReference type="GO" id="GO:0048487">
    <property type="term" value="F:beta-tubulin binding"/>
    <property type="evidence" value="ECO:0007669"/>
    <property type="project" value="InterPro"/>
</dbReference>
<dbReference type="GO" id="GO:0000226">
    <property type="term" value="P:microtubule cytoskeleton organization"/>
    <property type="evidence" value="ECO:0007669"/>
    <property type="project" value="TreeGrafter"/>
</dbReference>
<dbReference type="InterPro" id="IPR016024">
    <property type="entry name" value="ARM-type_fold"/>
</dbReference>
<keyword evidence="4" id="KW-1185">Reference proteome</keyword>
<dbReference type="GO" id="GO:0005096">
    <property type="term" value="F:GTPase activator activity"/>
    <property type="evidence" value="ECO:0007669"/>
    <property type="project" value="InterPro"/>
</dbReference>
<dbReference type="GO" id="GO:0007023">
    <property type="term" value="P:post-chaperonin tubulin folding pathway"/>
    <property type="evidence" value="ECO:0007669"/>
    <property type="project" value="InterPro"/>
</dbReference>
<gene>
    <name evidence="3" type="ORF">BCR44DRAFT_1423842</name>
</gene>
<dbReference type="InterPro" id="IPR033162">
    <property type="entry name" value="TBCD"/>
</dbReference>
<dbReference type="Proteomes" id="UP000193411">
    <property type="component" value="Unassembled WGS sequence"/>
</dbReference>
<dbReference type="Pfam" id="PF23579">
    <property type="entry name" value="ARM_TBCD"/>
    <property type="match status" value="1"/>
</dbReference>
<dbReference type="AlphaFoldDB" id="A0A1Y2I3L6"/>